<dbReference type="PANTHER" id="PTHR12984:SF3">
    <property type="entry name" value="N-TERMINAL KINASE-LIKE PROTEIN"/>
    <property type="match status" value="1"/>
</dbReference>
<protein>
    <submittedName>
        <fullName evidence="3">N-terminal kinase-like protein</fullName>
    </submittedName>
</protein>
<name>W1QD52_OGAPD</name>
<evidence type="ECO:0000256" key="1">
    <source>
        <dbReference type="PROSITE-ProRule" id="PRU00103"/>
    </source>
</evidence>
<dbReference type="STRING" id="871575.W1QD52"/>
<keyword evidence="4" id="KW-1185">Reference proteome</keyword>
<dbReference type="SUPFAM" id="SSF48371">
    <property type="entry name" value="ARM repeat"/>
    <property type="match status" value="1"/>
</dbReference>
<dbReference type="RefSeq" id="XP_013935056.1">
    <property type="nucleotide sequence ID" value="XM_014079581.1"/>
</dbReference>
<dbReference type="HOGENOM" id="CLU_010392_2_0_1"/>
<dbReference type="Gene3D" id="1.25.10.10">
    <property type="entry name" value="Leucine-rich Repeat Variant"/>
    <property type="match status" value="1"/>
</dbReference>
<dbReference type="InterPro" id="IPR021133">
    <property type="entry name" value="HEAT_type_2"/>
</dbReference>
<proteinExistence type="predicted"/>
<accession>W1QD52</accession>
<organism evidence="3 4">
    <name type="scientific">Ogataea parapolymorpha (strain ATCC 26012 / BCRC 20466 / JCM 22074 / NRRL Y-7560 / DL-1)</name>
    <name type="common">Yeast</name>
    <name type="synonym">Hansenula polymorpha</name>
    <dbReference type="NCBI Taxonomy" id="871575"/>
    <lineage>
        <taxon>Eukaryota</taxon>
        <taxon>Fungi</taxon>
        <taxon>Dikarya</taxon>
        <taxon>Ascomycota</taxon>
        <taxon>Saccharomycotina</taxon>
        <taxon>Pichiomycetes</taxon>
        <taxon>Pichiales</taxon>
        <taxon>Pichiaceae</taxon>
        <taxon>Ogataea</taxon>
    </lineage>
</organism>
<feature type="repeat" description="HEAT" evidence="1">
    <location>
        <begin position="418"/>
        <end position="456"/>
    </location>
</feature>
<evidence type="ECO:0000313" key="4">
    <source>
        <dbReference type="Proteomes" id="UP000008673"/>
    </source>
</evidence>
<dbReference type="InterPro" id="IPR011989">
    <property type="entry name" value="ARM-like"/>
</dbReference>
<reference evidence="3 4" key="1">
    <citation type="journal article" date="2013" name="BMC Genomics">
        <title>Genome sequence and analysis of methylotrophic yeast Hansenula polymorpha DL1.</title>
        <authorList>
            <person name="Ravin N.V."/>
            <person name="Eldarov M.A."/>
            <person name="Kadnikov V.V."/>
            <person name="Beletsky A.V."/>
            <person name="Schneider J."/>
            <person name="Mardanova E.S."/>
            <person name="Smekalova E.M."/>
            <person name="Zvereva M.I."/>
            <person name="Dontsova O.A."/>
            <person name="Mardanov A.V."/>
            <person name="Skryabin K.G."/>
        </authorList>
    </citation>
    <scope>NUCLEOTIDE SEQUENCE [LARGE SCALE GENOMIC DNA]</scope>
    <source>
        <strain evidence="4">ATCC 26012 / BCRC 20466 / JCM 22074 / NRRL Y-7560 / DL-1</strain>
    </source>
</reference>
<comment type="caution">
    <text evidence="3">The sequence shown here is derived from an EMBL/GenBank/DDBJ whole genome shotgun (WGS) entry which is preliminary data.</text>
</comment>
<dbReference type="SUPFAM" id="SSF56112">
    <property type="entry name" value="Protein kinase-like (PK-like)"/>
    <property type="match status" value="1"/>
</dbReference>
<dbReference type="GeneID" id="25772714"/>
<dbReference type="GO" id="GO:0004672">
    <property type="term" value="F:protein kinase activity"/>
    <property type="evidence" value="ECO:0007669"/>
    <property type="project" value="InterPro"/>
</dbReference>
<evidence type="ECO:0000259" key="2">
    <source>
        <dbReference type="PROSITE" id="PS50011"/>
    </source>
</evidence>
<dbReference type="GO" id="GO:0006409">
    <property type="term" value="P:tRNA export from nucleus"/>
    <property type="evidence" value="ECO:0007669"/>
    <property type="project" value="TreeGrafter"/>
</dbReference>
<dbReference type="PROSITE" id="PS50077">
    <property type="entry name" value="HEAT_REPEAT"/>
    <property type="match status" value="1"/>
</dbReference>
<dbReference type="KEGG" id="opa:HPODL_03274"/>
<dbReference type="OrthoDB" id="447103at2759"/>
<feature type="domain" description="Protein kinase" evidence="2">
    <location>
        <begin position="22"/>
        <end position="298"/>
    </location>
</feature>
<dbReference type="EMBL" id="AEOI02000007">
    <property type="protein sequence ID" value="ESW99384.1"/>
    <property type="molecule type" value="Genomic_DNA"/>
</dbReference>
<dbReference type="Proteomes" id="UP000008673">
    <property type="component" value="Unassembled WGS sequence"/>
</dbReference>
<dbReference type="OMA" id="NDTSWAG"/>
<dbReference type="AlphaFoldDB" id="W1QD52"/>
<gene>
    <name evidence="3" type="ORF">HPODL_03274</name>
</gene>
<dbReference type="GO" id="GO:0005737">
    <property type="term" value="C:cytoplasm"/>
    <property type="evidence" value="ECO:0007669"/>
    <property type="project" value="TreeGrafter"/>
</dbReference>
<dbReference type="Gene3D" id="1.10.510.10">
    <property type="entry name" value="Transferase(Phosphotransferase) domain 1"/>
    <property type="match status" value="1"/>
</dbReference>
<sequence length="732" mass="82066">MNFLTKTINSTIGSLTGSSIPYDLGQRVVNGVCSDSLEPNSVWNVYEATSRKEPRVRVTVFEFDLKNPRASKYVLFARNAFMKLKSLSLLPGILNIVDFIENDSFLYIISERVKPLGSVLRMGSSDSMSQYELLLLGIYQVTEALKYLNKEGSSIHGSLSKNSIFVNEAGEWKLGGFELVVNIQDPDTEILSRAFDLPTYLSTIHPPELNEQRLDYISSASLVQLLKLDAYDLGVFIYSVFNSEVQNLDPTKLNKPSKLPRSLASHVKKLLHISPSVRYSVEEFLNAGMQSCFNLPLISVSKHVSELRLKSTAEKLEIFNSLDELEQLPDGFFEYKILPELISTFQSLSTNQDSQQSALLLLILKRVDQLDKRTFQHQVKPLVLRAFELPDRAIRITLLSSLPTIIDYFAPYEIQDKIFPNLVQGFNDTNSSIREATLKSVLSIADRVSVRQLNNDILKYMAKLQNDSTPEIRTNTIICLSKIATYMTPSSRAAVLATAYSKALKDPFVPSRVSSLLAFENSIEYFTPDVCCSKVLSAIAPALLDKSSKVRIEAQRVFDLYFSKINEAANHLPLDSEETVNLESQNSENILSRLNTLSLSSMKLKNTQSLLSGLGSNAHSGSTVSLTMKQENPSSESLNADRSLKNFSTANVEDGWNEMDSDWDSTSDYQSKSLLPHLEASQKLQESKQLKAAHQLIKDIPQTPKRPLKLQPKSKLKLDLLDDDVDGWANEW</sequence>
<dbReference type="Gene3D" id="3.30.200.20">
    <property type="entry name" value="Phosphorylase Kinase, domain 1"/>
    <property type="match status" value="1"/>
</dbReference>
<dbReference type="InterPro" id="IPR016024">
    <property type="entry name" value="ARM-type_fold"/>
</dbReference>
<dbReference type="PANTHER" id="PTHR12984">
    <property type="entry name" value="SCY1-RELATED S/T PROTEIN KINASE-LIKE"/>
    <property type="match status" value="1"/>
</dbReference>
<evidence type="ECO:0000313" key="3">
    <source>
        <dbReference type="EMBL" id="ESW99384.1"/>
    </source>
</evidence>
<dbReference type="PROSITE" id="PS50011">
    <property type="entry name" value="PROTEIN_KINASE_DOM"/>
    <property type="match status" value="1"/>
</dbReference>
<dbReference type="InterPro" id="IPR051177">
    <property type="entry name" value="CIK-Related_Protein"/>
</dbReference>
<dbReference type="InterPro" id="IPR011009">
    <property type="entry name" value="Kinase-like_dom_sf"/>
</dbReference>
<dbReference type="eggNOG" id="KOG1243">
    <property type="taxonomic scope" value="Eukaryota"/>
</dbReference>
<dbReference type="GO" id="GO:0005524">
    <property type="term" value="F:ATP binding"/>
    <property type="evidence" value="ECO:0007669"/>
    <property type="project" value="InterPro"/>
</dbReference>
<dbReference type="InterPro" id="IPR000719">
    <property type="entry name" value="Prot_kinase_dom"/>
</dbReference>